<dbReference type="InterPro" id="IPR036156">
    <property type="entry name" value="Beta-gal/glucu_dom_sf"/>
</dbReference>
<evidence type="ECO:0000256" key="3">
    <source>
        <dbReference type="ARBA" id="ARBA00012756"/>
    </source>
</evidence>
<dbReference type="SUPFAM" id="SSF49303">
    <property type="entry name" value="beta-Galactosidase/glucuronidase domain"/>
    <property type="match status" value="2"/>
</dbReference>
<dbReference type="InterPro" id="IPR006101">
    <property type="entry name" value="Glyco_hydro_2"/>
</dbReference>
<dbReference type="InterPro" id="IPR006103">
    <property type="entry name" value="Glyco_hydro_2_cat"/>
</dbReference>
<dbReference type="PROSITE" id="PS00719">
    <property type="entry name" value="GLYCOSYL_HYDROL_F2_1"/>
    <property type="match status" value="1"/>
</dbReference>
<evidence type="ECO:0000256" key="4">
    <source>
        <dbReference type="ARBA" id="ARBA00013303"/>
    </source>
</evidence>
<dbReference type="RefSeq" id="WP_073199824.1">
    <property type="nucleotide sequence ID" value="NZ_FRCZ01000001.1"/>
</dbReference>
<sequence length="1031" mass="119129">MTKDWEQLSVLHRNREDARAYYIPFSNKETAWTNQRIHSERFQLLNGTWKFAYYETPQEVPEHVEEWDDLVVPSNWQMHGYGIPHYTNKQYPFPIDPPKVPTENPTGIYQREFDIDSSWEQEQIFLRFEGVDSAFHLWVNDKEVGYSQGSRIPAEFDITNYISVGKNIVTVKVYQWSDASYIEDQDMWWLSGIFRDVYLLARPHYHVKDFFVQTVLDDQYENATLQIETVLNDHPIEDCELQFQLFTADGLLVKEQQVKVSEEAVEMEISNPHKWSAEDPYLYQLLISLMQDGELIEVIPEKVGFRSIELADGLMLVNGKAIKLKGVNRHDHHPDHGKAVPLDWMMEDIKMMKRHNINAVRTAHYPNDSHFYQLCNEYGLYVIDEADLECHGFEYIGTPHLISDDIAWQEAYLDRMIRMVERDKNQPSIIMWSLGNESGYGKNHDAMYQWTKDRDSSRLVHYEGECRTIMNASDKDPQDDPVSSDVFTTMYTDIDILERLGKKNFLKTPHIVCEYAHAMGNSPGALKEYWETFYQYPRLQGGFVWEWMDHGIRKTTADGEEYFAYGGDFGDQPNDSNFVMDGLVMSDHTPSPALLEYKKVLEPVMIDSIDWQTQKLQITNRYDFITLDHLNLIWTLEADGKVIKSNTQSLADMKAGETEEIGIPFSLPKKADFKTDYYLNVKAVLAADTNWAETGYEVAWSQFVVPVNSIGGPIERIQKGQLQVEEEQTFITVKGNNFTATFSKINGLLDKWLVEGSAMISEAPKLNFWRALIDNDIYETNQWKPVSNKKYWEQYGVHWLQHRLDDFTYDIQSDQKKVVVKANVRIAPPKLAWSLSTVYTYEIFASGDISVTVDGAFSGDIPETLPRIGLQMKVPGVMDQVKWYGRGPGEAYVDSKQANRFGVWTSNVDDLFTSYAVPQENGNRHEVNWMSISGNAYGLLAIGQPNFDYSAHRYTLENIDQARHTYDLVKQDEITLNLDYQQHGLGSASCGPDVLEKYNLKTDKFQFSVRLVPYQTHDNPVHLAKTSIVDM</sequence>
<dbReference type="InterPro" id="IPR014718">
    <property type="entry name" value="GH-type_carb-bd"/>
</dbReference>
<dbReference type="SUPFAM" id="SSF74650">
    <property type="entry name" value="Galactose mutarotase-like"/>
    <property type="match status" value="1"/>
</dbReference>
<accession>A0A1M7KP30</accession>
<dbReference type="AlphaFoldDB" id="A0A1M7KP30"/>
<dbReference type="GO" id="GO:0005990">
    <property type="term" value="P:lactose catabolic process"/>
    <property type="evidence" value="ECO:0007669"/>
    <property type="project" value="TreeGrafter"/>
</dbReference>
<dbReference type="FunFam" id="3.20.20.80:FF:000018">
    <property type="entry name" value="Beta-galactosidase"/>
    <property type="match status" value="1"/>
</dbReference>
<dbReference type="SUPFAM" id="SSF49785">
    <property type="entry name" value="Galactose-binding domain-like"/>
    <property type="match status" value="1"/>
</dbReference>
<proteinExistence type="inferred from homology"/>
<evidence type="ECO:0000256" key="2">
    <source>
        <dbReference type="ARBA" id="ARBA00007401"/>
    </source>
</evidence>
<dbReference type="InterPro" id="IPR013783">
    <property type="entry name" value="Ig-like_fold"/>
</dbReference>
<gene>
    <name evidence="10" type="ORF">SAMN05216179_0792</name>
</gene>
<dbReference type="SUPFAM" id="SSF51445">
    <property type="entry name" value="(Trans)glycosidases"/>
    <property type="match status" value="1"/>
</dbReference>
<dbReference type="EC" id="3.2.1.23" evidence="3 8"/>
<comment type="catalytic activity">
    <reaction evidence="1 8">
        <text>Hydrolysis of terminal non-reducing beta-D-galactose residues in beta-D-galactosides.</text>
        <dbReference type="EC" id="3.2.1.23"/>
    </reaction>
</comment>
<organism evidence="10 11">
    <name type="scientific">Gracilibacillus kekensis</name>
    <dbReference type="NCBI Taxonomy" id="1027249"/>
    <lineage>
        <taxon>Bacteria</taxon>
        <taxon>Bacillati</taxon>
        <taxon>Bacillota</taxon>
        <taxon>Bacilli</taxon>
        <taxon>Bacillales</taxon>
        <taxon>Bacillaceae</taxon>
        <taxon>Gracilibacillus</taxon>
    </lineage>
</organism>
<dbReference type="Gene3D" id="2.70.98.10">
    <property type="match status" value="1"/>
</dbReference>
<evidence type="ECO:0000256" key="7">
    <source>
        <dbReference type="ARBA" id="ARBA00032230"/>
    </source>
</evidence>
<dbReference type="InterPro" id="IPR032312">
    <property type="entry name" value="LacZ_4"/>
</dbReference>
<evidence type="ECO:0000313" key="10">
    <source>
        <dbReference type="EMBL" id="SHM67213.1"/>
    </source>
</evidence>
<dbReference type="SMART" id="SM01038">
    <property type="entry name" value="Bgal_small_N"/>
    <property type="match status" value="1"/>
</dbReference>
<protein>
    <recommendedName>
        <fullName evidence="4 8">Beta-galactosidase</fullName>
        <ecNumber evidence="3 8">3.2.1.23</ecNumber>
    </recommendedName>
    <alternativeName>
        <fullName evidence="7 8">Lactase</fullName>
    </alternativeName>
</protein>
<dbReference type="InterPro" id="IPR006104">
    <property type="entry name" value="Glyco_hydro_2_N"/>
</dbReference>
<dbReference type="GO" id="GO:0009341">
    <property type="term" value="C:beta-galactosidase complex"/>
    <property type="evidence" value="ECO:0007669"/>
    <property type="project" value="InterPro"/>
</dbReference>
<dbReference type="InterPro" id="IPR023230">
    <property type="entry name" value="Glyco_hydro_2_CS"/>
</dbReference>
<dbReference type="InterPro" id="IPR008979">
    <property type="entry name" value="Galactose-bd-like_sf"/>
</dbReference>
<dbReference type="InterPro" id="IPR017853">
    <property type="entry name" value="GH"/>
</dbReference>
<evidence type="ECO:0000256" key="8">
    <source>
        <dbReference type="RuleBase" id="RU361154"/>
    </source>
</evidence>
<keyword evidence="6 8" id="KW-0326">Glycosidase</keyword>
<dbReference type="Gene3D" id="3.20.20.80">
    <property type="entry name" value="Glycosidases"/>
    <property type="match status" value="1"/>
</dbReference>
<dbReference type="InterPro" id="IPR006102">
    <property type="entry name" value="Ig-like_GH2"/>
</dbReference>
<reference evidence="10 11" key="1">
    <citation type="submission" date="2016-11" db="EMBL/GenBank/DDBJ databases">
        <authorList>
            <person name="Jaros S."/>
            <person name="Januszkiewicz K."/>
            <person name="Wedrychowicz H."/>
        </authorList>
    </citation>
    <scope>NUCLEOTIDE SEQUENCE [LARGE SCALE GENOMIC DNA]</scope>
    <source>
        <strain evidence="10 11">CGMCC 1.10681</strain>
    </source>
</reference>
<dbReference type="EMBL" id="FRCZ01000001">
    <property type="protein sequence ID" value="SHM67213.1"/>
    <property type="molecule type" value="Genomic_DNA"/>
</dbReference>
<evidence type="ECO:0000256" key="1">
    <source>
        <dbReference type="ARBA" id="ARBA00001412"/>
    </source>
</evidence>
<dbReference type="Pfam" id="PF02929">
    <property type="entry name" value="Bgal_small_N"/>
    <property type="match status" value="1"/>
</dbReference>
<dbReference type="InterPro" id="IPR050347">
    <property type="entry name" value="Bact_Beta-galactosidase"/>
</dbReference>
<dbReference type="Gene3D" id="2.60.40.10">
    <property type="entry name" value="Immunoglobulins"/>
    <property type="match status" value="2"/>
</dbReference>
<name>A0A1M7KP30_9BACI</name>
<dbReference type="PRINTS" id="PR00132">
    <property type="entry name" value="GLHYDRLASE2"/>
</dbReference>
<dbReference type="Gene3D" id="2.60.120.260">
    <property type="entry name" value="Galactose-binding domain-like"/>
    <property type="match status" value="1"/>
</dbReference>
<dbReference type="GO" id="GO:0004565">
    <property type="term" value="F:beta-galactosidase activity"/>
    <property type="evidence" value="ECO:0007669"/>
    <property type="project" value="UniProtKB-EC"/>
</dbReference>
<dbReference type="Pfam" id="PF16353">
    <property type="entry name" value="LacZ_4"/>
    <property type="match status" value="1"/>
</dbReference>
<dbReference type="GO" id="GO:0030246">
    <property type="term" value="F:carbohydrate binding"/>
    <property type="evidence" value="ECO:0007669"/>
    <property type="project" value="InterPro"/>
</dbReference>
<keyword evidence="5 8" id="KW-0378">Hydrolase</keyword>
<dbReference type="Pfam" id="PF02836">
    <property type="entry name" value="Glyco_hydro_2_C"/>
    <property type="match status" value="1"/>
</dbReference>
<dbReference type="Pfam" id="PF00703">
    <property type="entry name" value="Glyco_hydro_2"/>
    <property type="match status" value="1"/>
</dbReference>
<dbReference type="PANTHER" id="PTHR46323">
    <property type="entry name" value="BETA-GALACTOSIDASE"/>
    <property type="match status" value="1"/>
</dbReference>
<comment type="similarity">
    <text evidence="2 8">Belongs to the glycosyl hydrolase 2 family.</text>
</comment>
<evidence type="ECO:0000313" key="11">
    <source>
        <dbReference type="Proteomes" id="UP000184184"/>
    </source>
</evidence>
<dbReference type="STRING" id="1027249.SAMN05216179_0792"/>
<feature type="domain" description="Beta galactosidase small chain/" evidence="9">
    <location>
        <begin position="732"/>
        <end position="1012"/>
    </location>
</feature>
<dbReference type="InterPro" id="IPR004199">
    <property type="entry name" value="B-gal_small/dom_5"/>
</dbReference>
<evidence type="ECO:0000259" key="9">
    <source>
        <dbReference type="SMART" id="SM01038"/>
    </source>
</evidence>
<dbReference type="InterPro" id="IPR011013">
    <property type="entry name" value="Gal_mutarotase_sf_dom"/>
</dbReference>
<dbReference type="PANTHER" id="PTHR46323:SF2">
    <property type="entry name" value="BETA-GALACTOSIDASE"/>
    <property type="match status" value="1"/>
</dbReference>
<keyword evidence="11" id="KW-1185">Reference proteome</keyword>
<dbReference type="OrthoDB" id="9762066at2"/>
<dbReference type="Proteomes" id="UP000184184">
    <property type="component" value="Unassembled WGS sequence"/>
</dbReference>
<evidence type="ECO:0000256" key="6">
    <source>
        <dbReference type="ARBA" id="ARBA00023295"/>
    </source>
</evidence>
<dbReference type="Pfam" id="PF02837">
    <property type="entry name" value="Glyco_hydro_2_N"/>
    <property type="match status" value="1"/>
</dbReference>
<evidence type="ECO:0000256" key="5">
    <source>
        <dbReference type="ARBA" id="ARBA00022801"/>
    </source>
</evidence>